<evidence type="ECO:0000256" key="2">
    <source>
        <dbReference type="SAM" id="MobiDB-lite"/>
    </source>
</evidence>
<feature type="region of interest" description="Disordered" evidence="2">
    <location>
        <begin position="1"/>
        <end position="25"/>
    </location>
</feature>
<dbReference type="EC" id="2.8.3.10" evidence="1"/>
<comment type="caution">
    <text evidence="3">The sequence shown here is derived from an EMBL/GenBank/DDBJ whole genome shotgun (WGS) entry which is preliminary data.</text>
</comment>
<dbReference type="SUPFAM" id="SSF100950">
    <property type="entry name" value="NagB/RpiA/CoA transferase-like"/>
    <property type="match status" value="2"/>
</dbReference>
<proteinExistence type="predicted"/>
<keyword evidence="1 3" id="KW-0456">Lyase</keyword>
<dbReference type="EC" id="4.1.3.6" evidence="1"/>
<dbReference type="NCBIfam" id="TIGR01584">
    <property type="entry name" value="citF"/>
    <property type="match status" value="1"/>
</dbReference>
<dbReference type="EMBL" id="VCPD01000008">
    <property type="protein sequence ID" value="TMV04265.1"/>
    <property type="molecule type" value="Genomic_DNA"/>
</dbReference>
<dbReference type="GO" id="GO:0008815">
    <property type="term" value="F:citrate (pro-3S)-lyase activity"/>
    <property type="evidence" value="ECO:0007669"/>
    <property type="project" value="UniProtKB-EC"/>
</dbReference>
<dbReference type="InterPro" id="IPR037171">
    <property type="entry name" value="NagB/RpiA_transferase-like"/>
</dbReference>
<gene>
    <name evidence="3" type="primary">citF</name>
    <name evidence="3" type="ORF">FGK63_18445</name>
</gene>
<dbReference type="PANTHER" id="PTHR40596:SF1">
    <property type="entry name" value="CITRATE LYASE ALPHA CHAIN"/>
    <property type="match status" value="1"/>
</dbReference>
<dbReference type="RefSeq" id="WP_138845048.1">
    <property type="nucleotide sequence ID" value="NZ_VCPD01000008.1"/>
</dbReference>
<comment type="subcellular location">
    <subcellularLocation>
        <location evidence="1">Cytoplasm</location>
    </subcellularLocation>
</comment>
<dbReference type="GO" id="GO:0008814">
    <property type="term" value="F:citrate CoA-transferase activity"/>
    <property type="evidence" value="ECO:0007669"/>
    <property type="project" value="UniProtKB-EC"/>
</dbReference>
<name>A0ABY2WU07_9RHOB</name>
<dbReference type="Proteomes" id="UP001193035">
    <property type="component" value="Unassembled WGS sequence"/>
</dbReference>
<keyword evidence="1" id="KW-0963">Cytoplasm</keyword>
<dbReference type="Gene3D" id="3.40.1080.10">
    <property type="entry name" value="Glutaconate Coenzyme A-transferase"/>
    <property type="match status" value="2"/>
</dbReference>
<dbReference type="PIRSF" id="PIRSF009451">
    <property type="entry name" value="Citrt_lyas_alpha"/>
    <property type="match status" value="1"/>
</dbReference>
<reference evidence="3 4" key="1">
    <citation type="submission" date="2019-05" db="EMBL/GenBank/DDBJ databases">
        <title>Ruegeria sp. nov., isolated from tidal flat.</title>
        <authorList>
            <person name="Kim W."/>
        </authorList>
    </citation>
    <scope>NUCLEOTIDE SEQUENCE [LARGE SCALE GENOMIC DNA]</scope>
    <source>
        <strain evidence="3 4">CAU 1488</strain>
    </source>
</reference>
<dbReference type="Pfam" id="PF04223">
    <property type="entry name" value="CitF"/>
    <property type="match status" value="1"/>
</dbReference>
<comment type="catalytic activity">
    <reaction evidence="1">
        <text>citrate + acetyl-CoA = (3S)-citryl-CoA + acetate</text>
        <dbReference type="Rhea" id="RHEA:19405"/>
        <dbReference type="ChEBI" id="CHEBI:16947"/>
        <dbReference type="ChEBI" id="CHEBI:30089"/>
        <dbReference type="ChEBI" id="CHEBI:57288"/>
        <dbReference type="ChEBI" id="CHEBI:57321"/>
        <dbReference type="EC" id="2.8.3.10"/>
    </reaction>
</comment>
<evidence type="ECO:0000313" key="4">
    <source>
        <dbReference type="Proteomes" id="UP001193035"/>
    </source>
</evidence>
<organism evidence="3 4">
    <name type="scientific">Ruegeria sediminis</name>
    <dbReference type="NCBI Taxonomy" id="2583820"/>
    <lineage>
        <taxon>Bacteria</taxon>
        <taxon>Pseudomonadati</taxon>
        <taxon>Pseudomonadota</taxon>
        <taxon>Alphaproteobacteria</taxon>
        <taxon>Rhodobacterales</taxon>
        <taxon>Roseobacteraceae</taxon>
        <taxon>Ruegeria</taxon>
    </lineage>
</organism>
<keyword evidence="4" id="KW-1185">Reference proteome</keyword>
<sequence>MRKLPESVAGLGPLRKHEATGRTSGTSKLLSGIDAAISACGLKNGDTISFHHHLRNGDAVLNTVVAALARRGLKDLHLAVSSIFPVHAPLVDHIRNGTVTRISASFIAGPVGEAVSRGALHQPVILRSHGGRARALDTGDLPVDVAFVAASAADELGNLSGRIGHSPFGTMGYPLADVESARHVVAVTDSVVPYPAVPIDIPQHKVDFVAPVDSIGDAAGIASGTTRPAADSVSLGIAERTAAVIAASGLLVEGFSFQTGAGGISLATAAAVGQEMTQRGISGSFASGGITGFHVEMLRAGLFRNLMDVQCFDLDAVRSYQSDPRHQSMSAAAYAGPHVGGAVVDRLSAVVLGAAEVDLDFNVNVTTRADGLIIGGAGGHSDTAQGARLTLITTRLTAAGHAKIVPEVGTLTTPGETVDAVITEAGIAVNPLREDLRDRLETAGLPVLSIQDMQARASEAASHPPARRSTGRVVAVSEYRDGSVTDVIRQVEED</sequence>
<keyword evidence="1 3" id="KW-0808">Transferase</keyword>
<protein>
    <recommendedName>
        <fullName evidence="1">Citrate lyase alpha chain</fullName>
        <shortName evidence="1">Citrase alpha chain</shortName>
        <ecNumber evidence="1">2.8.3.10</ecNumber>
        <ecNumber evidence="1">4.1.3.6</ecNumber>
    </recommendedName>
    <alternativeName>
        <fullName evidence="1">Citrate (pro-3S)-lyase alpha chain</fullName>
    </alternativeName>
    <alternativeName>
        <fullName evidence="1">Citrate CoA-transferase subunit</fullName>
    </alternativeName>
</protein>
<evidence type="ECO:0000313" key="3">
    <source>
        <dbReference type="EMBL" id="TMV04265.1"/>
    </source>
</evidence>
<comment type="catalytic activity">
    <reaction evidence="1">
        <text>citrate = oxaloacetate + acetate</text>
        <dbReference type="Rhea" id="RHEA:10760"/>
        <dbReference type="ChEBI" id="CHEBI:16452"/>
        <dbReference type="ChEBI" id="CHEBI:16947"/>
        <dbReference type="ChEBI" id="CHEBI:30089"/>
        <dbReference type="EC" id="4.1.3.6"/>
    </reaction>
</comment>
<evidence type="ECO:0000256" key="1">
    <source>
        <dbReference type="PIRNR" id="PIRNR009451"/>
    </source>
</evidence>
<dbReference type="PANTHER" id="PTHR40596">
    <property type="entry name" value="CITRATE LYASE ALPHA CHAIN"/>
    <property type="match status" value="1"/>
</dbReference>
<dbReference type="InterPro" id="IPR006472">
    <property type="entry name" value="Citrate_lyase_asu"/>
</dbReference>
<accession>A0ABY2WU07</accession>